<dbReference type="PANTHER" id="PTHR34149:SF9">
    <property type="entry name" value="PROTEIN CBG09996"/>
    <property type="match status" value="1"/>
</dbReference>
<protein>
    <submittedName>
        <fullName evidence="2">Uncharacterized protein</fullName>
    </submittedName>
</protein>
<keyword evidence="3" id="KW-1185">Reference proteome</keyword>
<name>A0A8S1F508_9PELO</name>
<dbReference type="AlphaFoldDB" id="A0A8S1F508"/>
<proteinExistence type="predicted"/>
<sequence length="91" mass="10542">MLSKLLLSIIGIAMVGGFLEELQPISEQIDKISETVNALPERFAFNHKYRQHATTLCQQNNPCGEDTMFLYYKCCRNTTNACCWHLRIWVM</sequence>
<dbReference type="PANTHER" id="PTHR34149">
    <property type="entry name" value="PROTEIN CBG11905-RELATED"/>
    <property type="match status" value="1"/>
</dbReference>
<reference evidence="2 3" key="1">
    <citation type="submission" date="2020-04" db="EMBL/GenBank/DDBJ databases">
        <authorList>
            <person name="Laetsch R D."/>
            <person name="Stevens L."/>
            <person name="Kumar S."/>
            <person name="Blaxter L. M."/>
        </authorList>
    </citation>
    <scope>NUCLEOTIDE SEQUENCE [LARGE SCALE GENOMIC DNA]</scope>
</reference>
<dbReference type="Pfam" id="PF10853">
    <property type="entry name" value="DUF2650"/>
    <property type="match status" value="1"/>
</dbReference>
<gene>
    <name evidence="2" type="ORF">CBOVIS_LOCUS8969</name>
</gene>
<dbReference type="Proteomes" id="UP000494206">
    <property type="component" value="Unassembled WGS sequence"/>
</dbReference>
<evidence type="ECO:0000313" key="3">
    <source>
        <dbReference type="Proteomes" id="UP000494206"/>
    </source>
</evidence>
<dbReference type="InterPro" id="IPR022559">
    <property type="entry name" value="SUP-1-like"/>
</dbReference>
<keyword evidence="1" id="KW-0732">Signal</keyword>
<feature type="chain" id="PRO_5035756875" evidence="1">
    <location>
        <begin position="18"/>
        <end position="91"/>
    </location>
</feature>
<organism evidence="2 3">
    <name type="scientific">Caenorhabditis bovis</name>
    <dbReference type="NCBI Taxonomy" id="2654633"/>
    <lineage>
        <taxon>Eukaryota</taxon>
        <taxon>Metazoa</taxon>
        <taxon>Ecdysozoa</taxon>
        <taxon>Nematoda</taxon>
        <taxon>Chromadorea</taxon>
        <taxon>Rhabditida</taxon>
        <taxon>Rhabditina</taxon>
        <taxon>Rhabditomorpha</taxon>
        <taxon>Rhabditoidea</taxon>
        <taxon>Rhabditidae</taxon>
        <taxon>Peloderinae</taxon>
        <taxon>Caenorhabditis</taxon>
    </lineage>
</organism>
<evidence type="ECO:0000256" key="1">
    <source>
        <dbReference type="SAM" id="SignalP"/>
    </source>
</evidence>
<feature type="signal peptide" evidence="1">
    <location>
        <begin position="1"/>
        <end position="17"/>
    </location>
</feature>
<comment type="caution">
    <text evidence="2">The sequence shown here is derived from an EMBL/GenBank/DDBJ whole genome shotgun (WGS) entry which is preliminary data.</text>
</comment>
<evidence type="ECO:0000313" key="2">
    <source>
        <dbReference type="EMBL" id="CAB3406975.1"/>
    </source>
</evidence>
<dbReference type="EMBL" id="CADEPM010000005">
    <property type="protein sequence ID" value="CAB3406975.1"/>
    <property type="molecule type" value="Genomic_DNA"/>
</dbReference>
<accession>A0A8S1F508</accession>